<evidence type="ECO:0000313" key="1">
    <source>
        <dbReference type="EnsemblPlants" id="Pp3c22_12260V3.3"/>
    </source>
</evidence>
<dbReference type="InterPro" id="IPR006553">
    <property type="entry name" value="Leu-rich_rpt_Cys-con_subtyp"/>
</dbReference>
<dbReference type="EMBL" id="ABEU02000022">
    <property type="status" value="NOT_ANNOTATED_CDS"/>
    <property type="molecule type" value="Genomic_DNA"/>
</dbReference>
<accession>A0A7I4CBC0</accession>
<dbReference type="SUPFAM" id="SSF52047">
    <property type="entry name" value="RNI-like"/>
    <property type="match status" value="1"/>
</dbReference>
<dbReference type="GO" id="GO:0019005">
    <property type="term" value="C:SCF ubiquitin ligase complex"/>
    <property type="evidence" value="ECO:0000318"/>
    <property type="project" value="GO_Central"/>
</dbReference>
<keyword evidence="2" id="KW-1185">Reference proteome</keyword>
<reference evidence="1" key="3">
    <citation type="submission" date="2020-12" db="UniProtKB">
        <authorList>
            <consortium name="EnsemblPlants"/>
        </authorList>
    </citation>
    <scope>IDENTIFICATION</scope>
</reference>
<evidence type="ECO:0000313" key="2">
    <source>
        <dbReference type="Proteomes" id="UP000006727"/>
    </source>
</evidence>
<dbReference type="Gene3D" id="3.80.10.10">
    <property type="entry name" value="Ribonuclease Inhibitor"/>
    <property type="match status" value="4"/>
</dbReference>
<dbReference type="InterPro" id="IPR051341">
    <property type="entry name" value="Zyg-11_UBL_adapter"/>
</dbReference>
<dbReference type="SUPFAM" id="SSF52058">
    <property type="entry name" value="L domain-like"/>
    <property type="match status" value="1"/>
</dbReference>
<dbReference type="InterPro" id="IPR032675">
    <property type="entry name" value="LRR_dom_sf"/>
</dbReference>
<reference evidence="1 2" key="2">
    <citation type="journal article" date="2018" name="Plant J.">
        <title>The Physcomitrella patens chromosome-scale assembly reveals moss genome structure and evolution.</title>
        <authorList>
            <person name="Lang D."/>
            <person name="Ullrich K.K."/>
            <person name="Murat F."/>
            <person name="Fuchs J."/>
            <person name="Jenkins J."/>
            <person name="Haas F.B."/>
            <person name="Piednoel M."/>
            <person name="Gundlach H."/>
            <person name="Van Bel M."/>
            <person name="Meyberg R."/>
            <person name="Vives C."/>
            <person name="Morata J."/>
            <person name="Symeonidi A."/>
            <person name="Hiss M."/>
            <person name="Muchero W."/>
            <person name="Kamisugi Y."/>
            <person name="Saleh O."/>
            <person name="Blanc G."/>
            <person name="Decker E.L."/>
            <person name="van Gessel N."/>
            <person name="Grimwood J."/>
            <person name="Hayes R.D."/>
            <person name="Graham S.W."/>
            <person name="Gunter L.E."/>
            <person name="McDaniel S.F."/>
            <person name="Hoernstein S.N.W."/>
            <person name="Larsson A."/>
            <person name="Li F.W."/>
            <person name="Perroud P.F."/>
            <person name="Phillips J."/>
            <person name="Ranjan P."/>
            <person name="Rokshar D.S."/>
            <person name="Rothfels C.J."/>
            <person name="Schneider L."/>
            <person name="Shu S."/>
            <person name="Stevenson D.W."/>
            <person name="Thummler F."/>
            <person name="Tillich M."/>
            <person name="Villarreal Aguilar J.C."/>
            <person name="Widiez T."/>
            <person name="Wong G.K."/>
            <person name="Wymore A."/>
            <person name="Zhang Y."/>
            <person name="Zimmer A.D."/>
            <person name="Quatrano R.S."/>
            <person name="Mayer K.F.X."/>
            <person name="Goodstein D."/>
            <person name="Casacuberta J.M."/>
            <person name="Vandepoele K."/>
            <person name="Reski R."/>
            <person name="Cuming A.C."/>
            <person name="Tuskan G.A."/>
            <person name="Maumus F."/>
            <person name="Salse J."/>
            <person name="Schmutz J."/>
            <person name="Rensing S.A."/>
        </authorList>
    </citation>
    <scope>NUCLEOTIDE SEQUENCE [LARGE SCALE GENOMIC DNA]</scope>
    <source>
        <strain evidence="1 2">cv. Gransden 2004</strain>
    </source>
</reference>
<dbReference type="PANTHER" id="PTHR12904">
    <property type="match status" value="1"/>
</dbReference>
<protein>
    <submittedName>
        <fullName evidence="1">Uncharacterized protein</fullName>
    </submittedName>
</protein>
<dbReference type="EnsemblPlants" id="Pp3c22_12260V3.3">
    <property type="protein sequence ID" value="Pp3c22_12260V3.3"/>
    <property type="gene ID" value="Pp3c22_12260"/>
</dbReference>
<dbReference type="GO" id="GO:0031146">
    <property type="term" value="P:SCF-dependent proteasomal ubiquitin-dependent protein catabolic process"/>
    <property type="evidence" value="ECO:0000318"/>
    <property type="project" value="GO_Central"/>
</dbReference>
<dbReference type="AlphaFoldDB" id="A0A7I4CBC0"/>
<dbReference type="PANTHER" id="PTHR12904:SF23">
    <property type="entry name" value="PROTEIN ZER-1 HOMOLOG"/>
    <property type="match status" value="1"/>
</dbReference>
<gene>
    <name evidence="1" type="primary">LOC112275352</name>
</gene>
<dbReference type="SMART" id="SM00367">
    <property type="entry name" value="LRR_CC"/>
    <property type="match status" value="4"/>
</dbReference>
<reference evidence="1 2" key="1">
    <citation type="journal article" date="2008" name="Science">
        <title>The Physcomitrella genome reveals evolutionary insights into the conquest of land by plants.</title>
        <authorList>
            <person name="Rensing S."/>
            <person name="Lang D."/>
            <person name="Zimmer A."/>
            <person name="Terry A."/>
            <person name="Salamov A."/>
            <person name="Shapiro H."/>
            <person name="Nishiyama T."/>
            <person name="Perroud P.-F."/>
            <person name="Lindquist E."/>
            <person name="Kamisugi Y."/>
            <person name="Tanahashi T."/>
            <person name="Sakakibara K."/>
            <person name="Fujita T."/>
            <person name="Oishi K."/>
            <person name="Shin-I T."/>
            <person name="Kuroki Y."/>
            <person name="Toyoda A."/>
            <person name="Suzuki Y."/>
            <person name="Hashimoto A."/>
            <person name="Yamaguchi K."/>
            <person name="Sugano A."/>
            <person name="Kohara Y."/>
            <person name="Fujiyama A."/>
            <person name="Anterola A."/>
            <person name="Aoki S."/>
            <person name="Ashton N."/>
            <person name="Barbazuk W.B."/>
            <person name="Barker E."/>
            <person name="Bennetzen J."/>
            <person name="Bezanilla M."/>
            <person name="Blankenship R."/>
            <person name="Cho S.H."/>
            <person name="Dutcher S."/>
            <person name="Estelle M."/>
            <person name="Fawcett J.A."/>
            <person name="Gundlach H."/>
            <person name="Hanada K."/>
            <person name="Heyl A."/>
            <person name="Hicks K.A."/>
            <person name="Hugh J."/>
            <person name="Lohr M."/>
            <person name="Mayer K."/>
            <person name="Melkozernov A."/>
            <person name="Murata T."/>
            <person name="Nelson D."/>
            <person name="Pils B."/>
            <person name="Prigge M."/>
            <person name="Reiss B."/>
            <person name="Renner T."/>
            <person name="Rombauts S."/>
            <person name="Rushton P."/>
            <person name="Sanderfoot A."/>
            <person name="Schween G."/>
            <person name="Shiu S.-H."/>
            <person name="Stueber K."/>
            <person name="Theodoulou F.L."/>
            <person name="Tu H."/>
            <person name="Van de Peer Y."/>
            <person name="Verrier P.J."/>
            <person name="Waters E."/>
            <person name="Wood A."/>
            <person name="Yang L."/>
            <person name="Cove D."/>
            <person name="Cuming A."/>
            <person name="Hasebe M."/>
            <person name="Lucas S."/>
            <person name="Mishler D.B."/>
            <person name="Reski R."/>
            <person name="Grigoriev I."/>
            <person name="Quatrano R.S."/>
            <person name="Boore J.L."/>
        </authorList>
    </citation>
    <scope>NUCLEOTIDE SEQUENCE [LARGE SCALE GENOMIC DNA]</scope>
    <source>
        <strain evidence="1 2">cv. Gransden 2004</strain>
    </source>
</reference>
<proteinExistence type="predicted"/>
<organism evidence="1 2">
    <name type="scientific">Physcomitrium patens</name>
    <name type="common">Spreading-leaved earth moss</name>
    <name type="synonym">Physcomitrella patens</name>
    <dbReference type="NCBI Taxonomy" id="3218"/>
    <lineage>
        <taxon>Eukaryota</taxon>
        <taxon>Viridiplantae</taxon>
        <taxon>Streptophyta</taxon>
        <taxon>Embryophyta</taxon>
        <taxon>Bryophyta</taxon>
        <taxon>Bryophytina</taxon>
        <taxon>Bryopsida</taxon>
        <taxon>Funariidae</taxon>
        <taxon>Funariales</taxon>
        <taxon>Funariaceae</taxon>
        <taxon>Physcomitrium</taxon>
    </lineage>
</organism>
<name>A0A7I4CBC0_PHYPA</name>
<dbReference type="InParanoid" id="A0A7I4CBC0"/>
<dbReference type="Proteomes" id="UP000006727">
    <property type="component" value="Chromosome 22"/>
</dbReference>
<dbReference type="Gramene" id="Pp3c22_12260V3.3">
    <property type="protein sequence ID" value="Pp3c22_12260V3.3"/>
    <property type="gene ID" value="Pp3c22_12260"/>
</dbReference>
<sequence length="695" mass="76665">MASPHLRTPGTPSLLELCIKAATRDKSCVKAWRQKRRTFEMLPSELAHELFNSLLQSHLLSATLIGLFQSNLQEVNLSGEATVDGEWMAYLGGCRHLRALRATDCKALTNNAIRQLTGLTAMEELDLARCRKISDDAVPHILSFKMLRKLGLAETGLTTKGLLLLPGLSRLVLLDLGGCPVTDADLISFQALGMLEHLDLWGSKVTNMGARCLSSFKTLKYLNLAMTAVTAIPQLNSLLSLNLCNCDVESIYGDGTFSDSLLRELFLSGASLSLKDVISGSNTRNLHLLDLASSRVNDLDAFVHIPKLAILDLRATGLTNELMLKFQGLGDNLRWIDLSYTKIDSEGVGAIAGHAPNVEQLSLNHTPVDDNVFIYLVHFPVLQSLNLGGSKVNGFMTVGSEEFQQISVLSYLEQLQHLRRLDMRYTGVGDAALHGLKNLVQLSHLHIHSNSLSDECLQQLSSFPNLVCLGIGGATITADGLLSYKPPSLLEELDLTDCWLLTEPALLDFCEAHPRIMVWNEKTVPVTSSSKPRFNKKEYGDVVNGGLATSSTRQLLQAKLDMRKSSSKLSVKGRMQATKKAFNNTIGVGVTTKPLIVIDERIKYKKQELLQLRSADMSNFSIPNLRNLKDDLLKISRQNGEVRRKKVLQIYNNGSNALVQLLSKYNGTALFVCRFCMGCRYVADSILVFLKTCSY</sequence>